<name>A0A5R9IU56_9GAMM</name>
<dbReference type="SUPFAM" id="SSF69304">
    <property type="entry name" value="Tricorn protease N-terminal domain"/>
    <property type="match status" value="1"/>
</dbReference>
<dbReference type="Gene3D" id="2.120.10.30">
    <property type="entry name" value="TolB, C-terminal domain"/>
    <property type="match status" value="1"/>
</dbReference>
<dbReference type="OrthoDB" id="9797498at2"/>
<dbReference type="Proteomes" id="UP000307790">
    <property type="component" value="Unassembled WGS sequence"/>
</dbReference>
<dbReference type="RefSeq" id="WP_138318240.1">
    <property type="nucleotide sequence ID" value="NZ_VCBC01000002.1"/>
</dbReference>
<gene>
    <name evidence="1" type="ORF">FE810_01440</name>
</gene>
<sequence length="336" mass="37727">MKIAKGLISSFNHTQYKEKPTHVLAAMILFFGGSSVVQAEDEIYLATLTADKASKVVNITNRPGYDNQPHFTPDSKALLFTAMFTTGKGEDVAQQTDSMHYDLSSGQLTNLTQSAASEYSPTVTPDSEHFSVIRVGSDGKQLLWQYPLTAENSEGVVKREAQGSALYPELYDIGYHVWLDDEELLLFVLGEPMQLQRANIKDKKADVVDMNIGRTLRQVPGEKLFSYNKEHGQGWQMYLYDRDQKTTHANINLPSDNMYYAWHMDGSLLTAIGNKVYQTSVDLTPSPEAVTLKQPKVSGAKWAIWQDFSNECKGNITRMVMSDDQKHFAFVCNTEK</sequence>
<accession>A0A5R9IU56</accession>
<keyword evidence="2" id="KW-1185">Reference proteome</keyword>
<dbReference type="EMBL" id="VCBC01000002">
    <property type="protein sequence ID" value="TLU67637.1"/>
    <property type="molecule type" value="Genomic_DNA"/>
</dbReference>
<reference evidence="1 2" key="1">
    <citation type="submission" date="2019-05" db="EMBL/GenBank/DDBJ databases">
        <title>Genome sequences of Thalassotalea litorea 1K03283.</title>
        <authorList>
            <person name="Zhang D."/>
        </authorList>
    </citation>
    <scope>NUCLEOTIDE SEQUENCE [LARGE SCALE GENOMIC DNA]</scope>
    <source>
        <strain evidence="1 2">MCCC 1K03283</strain>
    </source>
</reference>
<dbReference type="InterPro" id="IPR011659">
    <property type="entry name" value="WD40"/>
</dbReference>
<organism evidence="1 2">
    <name type="scientific">Thalassotalea litorea</name>
    <dbReference type="NCBI Taxonomy" id="2020715"/>
    <lineage>
        <taxon>Bacteria</taxon>
        <taxon>Pseudomonadati</taxon>
        <taxon>Pseudomonadota</taxon>
        <taxon>Gammaproteobacteria</taxon>
        <taxon>Alteromonadales</taxon>
        <taxon>Colwelliaceae</taxon>
        <taxon>Thalassotalea</taxon>
    </lineage>
</organism>
<evidence type="ECO:0000313" key="2">
    <source>
        <dbReference type="Proteomes" id="UP000307790"/>
    </source>
</evidence>
<evidence type="ECO:0000313" key="1">
    <source>
        <dbReference type="EMBL" id="TLU67637.1"/>
    </source>
</evidence>
<dbReference type="AlphaFoldDB" id="A0A5R9IU56"/>
<dbReference type="Pfam" id="PF07676">
    <property type="entry name" value="PD40"/>
    <property type="match status" value="1"/>
</dbReference>
<proteinExistence type="predicted"/>
<comment type="caution">
    <text evidence="1">The sequence shown here is derived from an EMBL/GenBank/DDBJ whole genome shotgun (WGS) entry which is preliminary data.</text>
</comment>
<dbReference type="InterPro" id="IPR011042">
    <property type="entry name" value="6-blade_b-propeller_TolB-like"/>
</dbReference>
<protein>
    <submittedName>
        <fullName evidence="1">Uncharacterized protein</fullName>
    </submittedName>
</protein>